<comment type="similarity">
    <text evidence="3">Belongs to the RRG9 family.</text>
</comment>
<feature type="region of interest" description="Disordered" evidence="5">
    <location>
        <begin position="198"/>
        <end position="220"/>
    </location>
</feature>
<dbReference type="EMBL" id="JAEUBG010005432">
    <property type="protein sequence ID" value="KAH3675105.1"/>
    <property type="molecule type" value="Genomic_DNA"/>
</dbReference>
<name>A0A9P8PP76_WICPI</name>
<dbReference type="AlphaFoldDB" id="A0A9P8PP76"/>
<comment type="function">
    <text evidence="1">Required for respiratory activity and maintenance and expression of the mitochondrial genome.</text>
</comment>
<reference evidence="6" key="2">
    <citation type="submission" date="2021-01" db="EMBL/GenBank/DDBJ databases">
        <authorList>
            <person name="Schikora-Tamarit M.A."/>
        </authorList>
    </citation>
    <scope>NUCLEOTIDE SEQUENCE</scope>
    <source>
        <strain evidence="6">CBS2887</strain>
    </source>
</reference>
<comment type="caution">
    <text evidence="6">The sequence shown here is derived from an EMBL/GenBank/DDBJ whole genome shotgun (WGS) entry which is preliminary data.</text>
</comment>
<sequence>MMNPLYSKVKPSHKPKTLEEHMEDSKKKYPTTGEEVQSHYKEKAKESPASTKPYLTNLGPRIPEDWKENKHLKEWEREKYATKIKYKGERWLPTKRLSAEQMEGVRLLKRSMPHMTASDLAAEFEVSPEAIRRILGSKWKPKTEEEEDRIKKRWTNRGLRIKSAMDAKSDPVVPVMSPLSVVKINSTRSGEQMVHYKSYRNKNSREKPHVETQEDIQRKRTRATDRLFKIDRTSIRKTRF</sequence>
<feature type="compositionally biased region" description="Basic and acidic residues" evidence="5">
    <location>
        <begin position="16"/>
        <end position="27"/>
    </location>
</feature>
<dbReference type="GO" id="GO:0005739">
    <property type="term" value="C:mitochondrion"/>
    <property type="evidence" value="ECO:0007669"/>
    <property type="project" value="UniProtKB-SubCell"/>
</dbReference>
<evidence type="ECO:0000256" key="4">
    <source>
        <dbReference type="ARBA" id="ARBA00013566"/>
    </source>
</evidence>
<feature type="compositionally biased region" description="Basic and acidic residues" evidence="5">
    <location>
        <begin position="203"/>
        <end position="220"/>
    </location>
</feature>
<dbReference type="OrthoDB" id="5578174at2759"/>
<feature type="compositionally biased region" description="Basic and acidic residues" evidence="5">
    <location>
        <begin position="36"/>
        <end position="46"/>
    </location>
</feature>
<evidence type="ECO:0000256" key="5">
    <source>
        <dbReference type="SAM" id="MobiDB-lite"/>
    </source>
</evidence>
<dbReference type="InterPro" id="IPR010487">
    <property type="entry name" value="NGRN/Rrg9"/>
</dbReference>
<dbReference type="Proteomes" id="UP000774326">
    <property type="component" value="Unassembled WGS sequence"/>
</dbReference>
<evidence type="ECO:0000256" key="3">
    <source>
        <dbReference type="ARBA" id="ARBA00010895"/>
    </source>
</evidence>
<keyword evidence="7" id="KW-1185">Reference proteome</keyword>
<proteinExistence type="inferred from homology"/>
<accession>A0A9P8PP76</accession>
<organism evidence="6 7">
    <name type="scientific">Wickerhamomyces pijperi</name>
    <name type="common">Yeast</name>
    <name type="synonym">Pichia pijperi</name>
    <dbReference type="NCBI Taxonomy" id="599730"/>
    <lineage>
        <taxon>Eukaryota</taxon>
        <taxon>Fungi</taxon>
        <taxon>Dikarya</taxon>
        <taxon>Ascomycota</taxon>
        <taxon>Saccharomycotina</taxon>
        <taxon>Saccharomycetes</taxon>
        <taxon>Phaffomycetales</taxon>
        <taxon>Wickerhamomycetaceae</taxon>
        <taxon>Wickerhamomyces</taxon>
    </lineage>
</organism>
<dbReference type="Pfam" id="PF06413">
    <property type="entry name" value="Neugrin"/>
    <property type="match status" value="1"/>
</dbReference>
<reference evidence="6" key="1">
    <citation type="journal article" date="2021" name="Open Biol.">
        <title>Shared evolutionary footprints suggest mitochondrial oxidative damage underlies multiple complex I losses in fungi.</title>
        <authorList>
            <person name="Schikora-Tamarit M.A."/>
            <person name="Marcet-Houben M."/>
            <person name="Nosek J."/>
            <person name="Gabaldon T."/>
        </authorList>
    </citation>
    <scope>NUCLEOTIDE SEQUENCE</scope>
    <source>
        <strain evidence="6">CBS2887</strain>
    </source>
</reference>
<dbReference type="GO" id="GO:0005634">
    <property type="term" value="C:nucleus"/>
    <property type="evidence" value="ECO:0007669"/>
    <property type="project" value="TreeGrafter"/>
</dbReference>
<evidence type="ECO:0000256" key="2">
    <source>
        <dbReference type="ARBA" id="ARBA00004173"/>
    </source>
</evidence>
<comment type="subcellular location">
    <subcellularLocation>
        <location evidence="2">Mitochondrion</location>
    </subcellularLocation>
</comment>
<evidence type="ECO:0000256" key="1">
    <source>
        <dbReference type="ARBA" id="ARBA00003548"/>
    </source>
</evidence>
<feature type="region of interest" description="Disordered" evidence="5">
    <location>
        <begin position="1"/>
        <end position="58"/>
    </location>
</feature>
<evidence type="ECO:0000313" key="7">
    <source>
        <dbReference type="Proteomes" id="UP000774326"/>
    </source>
</evidence>
<dbReference type="PANTHER" id="PTHR13475">
    <property type="entry name" value="NEUGRIN"/>
    <property type="match status" value="1"/>
</dbReference>
<dbReference type="PANTHER" id="PTHR13475:SF3">
    <property type="entry name" value="NEUGRIN"/>
    <property type="match status" value="1"/>
</dbReference>
<gene>
    <name evidence="6" type="ORF">WICPIJ_009361</name>
</gene>
<protein>
    <recommendedName>
        <fullName evidence="4">Required for respiratory growth protein 9, mitochondrial</fullName>
    </recommendedName>
</protein>
<evidence type="ECO:0000313" key="6">
    <source>
        <dbReference type="EMBL" id="KAH3675105.1"/>
    </source>
</evidence>